<dbReference type="PRINTS" id="PR00080">
    <property type="entry name" value="SDRFAMILY"/>
</dbReference>
<evidence type="ECO:0000256" key="3">
    <source>
        <dbReference type="ARBA" id="ARBA00023002"/>
    </source>
</evidence>
<evidence type="ECO:0000256" key="1">
    <source>
        <dbReference type="ARBA" id="ARBA00006484"/>
    </source>
</evidence>
<dbReference type="InterPro" id="IPR002347">
    <property type="entry name" value="SDR_fam"/>
</dbReference>
<evidence type="ECO:0008006" key="7">
    <source>
        <dbReference type="Google" id="ProtNLM"/>
    </source>
</evidence>
<dbReference type="Proteomes" id="UP001153050">
    <property type="component" value="Unassembled WGS sequence"/>
</dbReference>
<dbReference type="InterPro" id="IPR036291">
    <property type="entry name" value="NAD(P)-bd_dom_sf"/>
</dbReference>
<keyword evidence="3" id="KW-0560">Oxidoreductase</keyword>
<proteinExistence type="inferred from homology"/>
<accession>A0ABN8K022</accession>
<dbReference type="Gene3D" id="3.40.50.720">
    <property type="entry name" value="NAD(P)-binding Rossmann-like Domain"/>
    <property type="match status" value="1"/>
</dbReference>
<comment type="caution">
    <text evidence="5">The sequence shown here is derived from an EMBL/GenBank/DDBJ whole genome shotgun (WGS) entry which is preliminary data.</text>
</comment>
<dbReference type="SUPFAM" id="SSF51735">
    <property type="entry name" value="NAD(P)-binding Rossmann-fold domains"/>
    <property type="match status" value="1"/>
</dbReference>
<evidence type="ECO:0000256" key="2">
    <source>
        <dbReference type="ARBA" id="ARBA00022857"/>
    </source>
</evidence>
<dbReference type="EMBL" id="CAKXZT010000129">
    <property type="protein sequence ID" value="CAH2402641.1"/>
    <property type="molecule type" value="Genomic_DNA"/>
</dbReference>
<sequence length="214" mass="22293">MAPLPTPSMQKEEITMRVKPIALVTAANTGIGLKIAKDLATHGLTVLVGSRKLEHAEAAAKSVGAHALALQLDVTNQASIAAAKKRIRNEFGRLDVLVNNAGISQGKQGISHAASLDELGAVFETNVFGVVAVTQAMLRLLSEAPAARIVSVDPSNPQRALFGSVYSPSKTALDATTLAFAIEFEDAGADAACPGFTSMNLNKFEGTRTAERAA</sequence>
<dbReference type="PRINTS" id="PR00081">
    <property type="entry name" value="GDHRDH"/>
</dbReference>
<evidence type="ECO:0000313" key="6">
    <source>
        <dbReference type="Proteomes" id="UP001153050"/>
    </source>
</evidence>
<comment type="similarity">
    <text evidence="1 4">Belongs to the short-chain dehydrogenases/reductases (SDR) family.</text>
</comment>
<organism evidence="5 6">
    <name type="scientific">Mesorhizobium escarrei</name>
    <dbReference type="NCBI Taxonomy" id="666018"/>
    <lineage>
        <taxon>Bacteria</taxon>
        <taxon>Pseudomonadati</taxon>
        <taxon>Pseudomonadota</taxon>
        <taxon>Alphaproteobacteria</taxon>
        <taxon>Hyphomicrobiales</taxon>
        <taxon>Phyllobacteriaceae</taxon>
        <taxon>Mesorhizobium</taxon>
    </lineage>
</organism>
<name>A0ABN8K022_9HYPH</name>
<dbReference type="Pfam" id="PF00106">
    <property type="entry name" value="adh_short"/>
    <property type="match status" value="1"/>
</dbReference>
<keyword evidence="6" id="KW-1185">Reference proteome</keyword>
<evidence type="ECO:0000256" key="4">
    <source>
        <dbReference type="RuleBase" id="RU000363"/>
    </source>
</evidence>
<gene>
    <name evidence="5" type="ORF">MES5069_340011</name>
</gene>
<evidence type="ECO:0000313" key="5">
    <source>
        <dbReference type="EMBL" id="CAH2402641.1"/>
    </source>
</evidence>
<keyword evidence="2" id="KW-0521">NADP</keyword>
<reference evidence="5 6" key="1">
    <citation type="submission" date="2022-03" db="EMBL/GenBank/DDBJ databases">
        <authorList>
            <person name="Brunel B."/>
        </authorList>
    </citation>
    <scope>NUCLEOTIDE SEQUENCE [LARGE SCALE GENOMIC DNA]</scope>
    <source>
        <strain evidence="5">STM5069sample</strain>
    </source>
</reference>
<dbReference type="PANTHER" id="PTHR43490:SF99">
    <property type="entry name" value="SHORT-CHAIN DEHYDROGENASE_REDUCTASE"/>
    <property type="match status" value="1"/>
</dbReference>
<dbReference type="PANTHER" id="PTHR43490">
    <property type="entry name" value="(+)-NEOMENTHOL DEHYDROGENASE"/>
    <property type="match status" value="1"/>
</dbReference>
<protein>
    <recommendedName>
        <fullName evidence="7">SDR family NAD(P)-dependent oxidoreductase</fullName>
    </recommendedName>
</protein>